<evidence type="ECO:0000313" key="3">
    <source>
        <dbReference type="WBParaSite" id="PgB17_g033_t04"/>
    </source>
</evidence>
<feature type="domain" description="F-box" evidence="1">
    <location>
        <begin position="89"/>
        <end position="129"/>
    </location>
</feature>
<keyword evidence="2" id="KW-1185">Reference proteome</keyword>
<evidence type="ECO:0000313" key="2">
    <source>
        <dbReference type="Proteomes" id="UP000887569"/>
    </source>
</evidence>
<sequence>MGARHHFCLRLLPCSSYPYVNTHWLLTTNTCKILAVLLNPPYSDQYLCFLAVDGMWGGSSCTNWVIDRALPATRFGSNMPNNTTRVPQLPNELIVEIWKKACAQDRRNCRAVCRHWKALYHRCKFPRTRFLNLNISIRDGQYVLFGRKEGKTSCAIEIRPQWRFLASAFQMVELVLGTHLDKIEKRGGLLSIEGRALTDELLLLILEQKWNIRSVELNGETVFVRNEAMCEFVSKQNQDNGLSNIECLVLRDAVINVGFISDRLLSSFNSKLYELHVHLTHNCKQWLSRTSLSNFSLPLMIKPNSTFFIPSPLANRITMTALKMAIEEYFKTDWNKTDVPSSLWRNEQGRLSTYPGYYSCTLTLHLNTSVNAQAVAQVEMPGVEKVYFAIGAGTFYQKTVEKEEMGLRGRVLFVKRNVEGCTVARIAVS</sequence>
<proteinExistence type="predicted"/>
<organism evidence="2 3">
    <name type="scientific">Parascaris univalens</name>
    <name type="common">Nematode worm</name>
    <dbReference type="NCBI Taxonomy" id="6257"/>
    <lineage>
        <taxon>Eukaryota</taxon>
        <taxon>Metazoa</taxon>
        <taxon>Ecdysozoa</taxon>
        <taxon>Nematoda</taxon>
        <taxon>Chromadorea</taxon>
        <taxon>Rhabditida</taxon>
        <taxon>Spirurina</taxon>
        <taxon>Ascaridomorpha</taxon>
        <taxon>Ascaridoidea</taxon>
        <taxon>Ascarididae</taxon>
        <taxon>Parascaris</taxon>
    </lineage>
</organism>
<dbReference type="SUPFAM" id="SSF81383">
    <property type="entry name" value="F-box domain"/>
    <property type="match status" value="1"/>
</dbReference>
<dbReference type="AlphaFoldDB" id="A0A914ZSU7"/>
<dbReference type="InterPro" id="IPR036047">
    <property type="entry name" value="F-box-like_dom_sf"/>
</dbReference>
<protein>
    <submittedName>
        <fullName evidence="3">F-box domain-containing protein</fullName>
    </submittedName>
</protein>
<dbReference type="WBParaSite" id="PgB17_g033_t04">
    <property type="protein sequence ID" value="PgB17_g033_t04"/>
    <property type="gene ID" value="PgB17_g033"/>
</dbReference>
<dbReference type="Proteomes" id="UP000887569">
    <property type="component" value="Unplaced"/>
</dbReference>
<dbReference type="Pfam" id="PF12937">
    <property type="entry name" value="F-box-like"/>
    <property type="match status" value="1"/>
</dbReference>
<accession>A0A914ZSU7</accession>
<name>A0A914ZSU7_PARUN</name>
<dbReference type="SMART" id="SM00256">
    <property type="entry name" value="FBOX"/>
    <property type="match status" value="1"/>
</dbReference>
<evidence type="ECO:0000259" key="1">
    <source>
        <dbReference type="SMART" id="SM00256"/>
    </source>
</evidence>
<dbReference type="InterPro" id="IPR001810">
    <property type="entry name" value="F-box_dom"/>
</dbReference>
<reference evidence="3" key="1">
    <citation type="submission" date="2022-11" db="UniProtKB">
        <authorList>
            <consortium name="WormBaseParasite"/>
        </authorList>
    </citation>
    <scope>IDENTIFICATION</scope>
</reference>
<dbReference type="Gene3D" id="1.20.1280.50">
    <property type="match status" value="1"/>
</dbReference>